<dbReference type="EMBL" id="LKET01000035">
    <property type="protein sequence ID" value="KPU43786.1"/>
    <property type="molecule type" value="Genomic_DNA"/>
</dbReference>
<keyword evidence="2" id="KW-0813">Transport</keyword>
<evidence type="ECO:0000313" key="4">
    <source>
        <dbReference type="EMBL" id="KPU43786.1"/>
    </source>
</evidence>
<dbReference type="STRING" id="36849.OXPF_26460"/>
<dbReference type="Gene3D" id="3.30.2320.30">
    <property type="entry name" value="ATP synthase, E subunit, C-terminal"/>
    <property type="match status" value="1"/>
</dbReference>
<sequence length="204" mass="23832">MITVEDKLKSFSDEIIKQVEADSKVKLQEFYDHSKRDIETEKKNILKEAHKKIEDMKLKSEAQKKQIISKASIDKDYELLKKRDEIFQRVFADIKKIAEDYVKSEEYEGFLLNCIDKGLSFVNAKEAVLILTHGDLEKHKEKIVSYLKNKRPDYINIKAEEGEDDMLGGCIVENKMRTLRWDFSIAAMIDNNRELIGKNLDENI</sequence>
<dbReference type="InterPro" id="IPR038495">
    <property type="entry name" value="ATPase_E_C"/>
</dbReference>
<evidence type="ECO:0000256" key="3">
    <source>
        <dbReference type="ARBA" id="ARBA00023065"/>
    </source>
</evidence>
<dbReference type="OrthoDB" id="1725377at2"/>
<dbReference type="Proteomes" id="UP000050326">
    <property type="component" value="Unassembled WGS sequence"/>
</dbReference>
<comment type="caution">
    <text evidence="4">The sequence shown here is derived from an EMBL/GenBank/DDBJ whole genome shotgun (WGS) entry which is preliminary data.</text>
</comment>
<evidence type="ECO:0000256" key="1">
    <source>
        <dbReference type="ARBA" id="ARBA00005901"/>
    </source>
</evidence>
<evidence type="ECO:0000256" key="2">
    <source>
        <dbReference type="ARBA" id="ARBA00022448"/>
    </source>
</evidence>
<protein>
    <submittedName>
        <fullName evidence="4">V-type proton ATPase subunit E</fullName>
    </submittedName>
</protein>
<accession>A0A0P8YVR0</accession>
<keyword evidence="5" id="KW-1185">Reference proteome</keyword>
<organism evidence="4 5">
    <name type="scientific">Oxobacter pfennigii</name>
    <dbReference type="NCBI Taxonomy" id="36849"/>
    <lineage>
        <taxon>Bacteria</taxon>
        <taxon>Bacillati</taxon>
        <taxon>Bacillota</taxon>
        <taxon>Clostridia</taxon>
        <taxon>Eubacteriales</taxon>
        <taxon>Clostridiaceae</taxon>
        <taxon>Oxobacter</taxon>
    </lineage>
</organism>
<dbReference type="Pfam" id="PF01991">
    <property type="entry name" value="vATP-synt_E"/>
    <property type="match status" value="1"/>
</dbReference>
<name>A0A0P8YVR0_9CLOT</name>
<evidence type="ECO:0000313" key="5">
    <source>
        <dbReference type="Proteomes" id="UP000050326"/>
    </source>
</evidence>
<gene>
    <name evidence="4" type="primary">atpE_4</name>
    <name evidence="4" type="ORF">OXPF_26460</name>
</gene>
<keyword evidence="3" id="KW-0406">Ion transport</keyword>
<comment type="similarity">
    <text evidence="1">Belongs to the V-ATPase E subunit family.</text>
</comment>
<dbReference type="GO" id="GO:0046961">
    <property type="term" value="F:proton-transporting ATPase activity, rotational mechanism"/>
    <property type="evidence" value="ECO:0007669"/>
    <property type="project" value="InterPro"/>
</dbReference>
<dbReference type="SUPFAM" id="SSF160527">
    <property type="entry name" value="V-type ATPase subunit E-like"/>
    <property type="match status" value="1"/>
</dbReference>
<dbReference type="InterPro" id="IPR002842">
    <property type="entry name" value="ATPase_V1_Esu"/>
</dbReference>
<dbReference type="GO" id="GO:0033178">
    <property type="term" value="C:proton-transporting two-sector ATPase complex, catalytic domain"/>
    <property type="evidence" value="ECO:0007669"/>
    <property type="project" value="InterPro"/>
</dbReference>
<dbReference type="AlphaFoldDB" id="A0A0P8YVR0"/>
<dbReference type="RefSeq" id="WP_054875674.1">
    <property type="nucleotide sequence ID" value="NZ_LKET01000035.1"/>
</dbReference>
<reference evidence="4 5" key="1">
    <citation type="submission" date="2015-09" db="EMBL/GenBank/DDBJ databases">
        <title>Genome sequence of Oxobacter pfennigii DSM 3222.</title>
        <authorList>
            <person name="Poehlein A."/>
            <person name="Bengelsdorf F.R."/>
            <person name="Schiel-Bengelsdorf B."/>
            <person name="Duerre P."/>
            <person name="Daniel R."/>
        </authorList>
    </citation>
    <scope>NUCLEOTIDE SEQUENCE [LARGE SCALE GENOMIC DNA]</scope>
    <source>
        <strain evidence="4 5">DSM 3222</strain>
    </source>
</reference>
<proteinExistence type="inferred from homology"/>